<accession>A0A6A7C508</accession>
<dbReference type="PANTHER" id="PTHR28181:SF2">
    <property type="entry name" value="PHOSPHORIC MONOESTER HYDROLASE"/>
    <property type="match status" value="1"/>
</dbReference>
<dbReference type="Gene3D" id="3.90.1470.20">
    <property type="match status" value="1"/>
</dbReference>
<gene>
    <name evidence="2" type="ORF">K470DRAFT_256633</name>
</gene>
<dbReference type="AlphaFoldDB" id="A0A6A7C508"/>
<dbReference type="OrthoDB" id="10014216at2759"/>
<evidence type="ECO:0000313" key="3">
    <source>
        <dbReference type="Proteomes" id="UP000799421"/>
    </source>
</evidence>
<dbReference type="InterPro" id="IPR050849">
    <property type="entry name" value="HAD-like_hydrolase_phosphatase"/>
</dbReference>
<dbReference type="SUPFAM" id="SSF56784">
    <property type="entry name" value="HAD-like"/>
    <property type="match status" value="1"/>
</dbReference>
<dbReference type="GO" id="GO:0016791">
    <property type="term" value="F:phosphatase activity"/>
    <property type="evidence" value="ECO:0007669"/>
    <property type="project" value="InterPro"/>
</dbReference>
<name>A0A6A7C508_9PEZI</name>
<keyword evidence="3" id="KW-1185">Reference proteome</keyword>
<evidence type="ECO:0000313" key="2">
    <source>
        <dbReference type="EMBL" id="KAF2861788.1"/>
    </source>
</evidence>
<evidence type="ECO:0008006" key="4">
    <source>
        <dbReference type="Google" id="ProtNLM"/>
    </source>
</evidence>
<proteinExistence type="predicted"/>
<keyword evidence="1" id="KW-0378">Hydrolase</keyword>
<dbReference type="EMBL" id="MU005970">
    <property type="protein sequence ID" value="KAF2861788.1"/>
    <property type="molecule type" value="Genomic_DNA"/>
</dbReference>
<dbReference type="NCBIfam" id="TIGR01489">
    <property type="entry name" value="DKMTPPase-SF"/>
    <property type="match status" value="1"/>
</dbReference>
<reference evidence="2" key="1">
    <citation type="journal article" date="2020" name="Stud. Mycol.">
        <title>101 Dothideomycetes genomes: a test case for predicting lifestyles and emergence of pathogens.</title>
        <authorList>
            <person name="Haridas S."/>
            <person name="Albert R."/>
            <person name="Binder M."/>
            <person name="Bloem J."/>
            <person name="Labutti K."/>
            <person name="Salamov A."/>
            <person name="Andreopoulos B."/>
            <person name="Baker S."/>
            <person name="Barry K."/>
            <person name="Bills G."/>
            <person name="Bluhm B."/>
            <person name="Cannon C."/>
            <person name="Castanera R."/>
            <person name="Culley D."/>
            <person name="Daum C."/>
            <person name="Ezra D."/>
            <person name="Gonzalez J."/>
            <person name="Henrissat B."/>
            <person name="Kuo A."/>
            <person name="Liang C."/>
            <person name="Lipzen A."/>
            <person name="Lutzoni F."/>
            <person name="Magnuson J."/>
            <person name="Mondo S."/>
            <person name="Nolan M."/>
            <person name="Ohm R."/>
            <person name="Pangilinan J."/>
            <person name="Park H.-J."/>
            <person name="Ramirez L."/>
            <person name="Alfaro M."/>
            <person name="Sun H."/>
            <person name="Tritt A."/>
            <person name="Yoshinaga Y."/>
            <person name="Zwiers L.-H."/>
            <person name="Turgeon B."/>
            <person name="Goodwin S."/>
            <person name="Spatafora J."/>
            <person name="Crous P."/>
            <person name="Grigoriev I."/>
        </authorList>
    </citation>
    <scope>NUCLEOTIDE SEQUENCE</scope>
    <source>
        <strain evidence="2">CBS 480.64</strain>
    </source>
</reference>
<dbReference type="Pfam" id="PF12710">
    <property type="entry name" value="HAD"/>
    <property type="match status" value="1"/>
</dbReference>
<dbReference type="InterPro" id="IPR023214">
    <property type="entry name" value="HAD_sf"/>
</dbReference>
<dbReference type="Proteomes" id="UP000799421">
    <property type="component" value="Unassembled WGS sequence"/>
</dbReference>
<sequence length="230" mass="26048">MTDNLGFGVSKRKQGNLDVLEGRKSFRESFTEMMNSIRTPFPECITYLTKNITLDPHFKNFLTWSLSNKIPTVIVSSGMEDIIRTILQHNLGAQAEQLDIISNYTVAREGKKIDEQGGWRIEFHDDSHFGHDKSLTLRRYAELPGEKRPVMFYAGDGVSDLSAAREADLLFAKRGHDLIKYCVKEDVPFTVFGDWGDILEGVKRIVEGRLTVQEAAREGVEMFKRGESGV</sequence>
<dbReference type="Gene3D" id="3.40.50.1000">
    <property type="entry name" value="HAD superfamily/HAD-like"/>
    <property type="match status" value="1"/>
</dbReference>
<dbReference type="PANTHER" id="PTHR28181">
    <property type="entry name" value="UPF0655 PROTEIN YCR015C"/>
    <property type="match status" value="1"/>
</dbReference>
<evidence type="ECO:0000256" key="1">
    <source>
        <dbReference type="ARBA" id="ARBA00022801"/>
    </source>
</evidence>
<protein>
    <recommendedName>
        <fullName evidence="4">Phosphoserine phosphatase</fullName>
    </recommendedName>
</protein>
<dbReference type="InterPro" id="IPR006384">
    <property type="entry name" value="HAD_hydro_PyrdxlP_Pase-like"/>
</dbReference>
<dbReference type="NCBIfam" id="TIGR01488">
    <property type="entry name" value="HAD-SF-IB"/>
    <property type="match status" value="1"/>
</dbReference>
<dbReference type="InterPro" id="IPR036412">
    <property type="entry name" value="HAD-like_sf"/>
</dbReference>
<organism evidence="2 3">
    <name type="scientific">Piedraia hortae CBS 480.64</name>
    <dbReference type="NCBI Taxonomy" id="1314780"/>
    <lineage>
        <taxon>Eukaryota</taxon>
        <taxon>Fungi</taxon>
        <taxon>Dikarya</taxon>
        <taxon>Ascomycota</taxon>
        <taxon>Pezizomycotina</taxon>
        <taxon>Dothideomycetes</taxon>
        <taxon>Dothideomycetidae</taxon>
        <taxon>Capnodiales</taxon>
        <taxon>Piedraiaceae</taxon>
        <taxon>Piedraia</taxon>
    </lineage>
</organism>